<dbReference type="Proteomes" id="UP001056384">
    <property type="component" value="Chromosome 4"/>
</dbReference>
<dbReference type="AlphaFoldDB" id="A0A9Q9EJ44"/>
<dbReference type="PANTHER" id="PTHR31642:SF310">
    <property type="entry name" value="FATTY ALCOHOL:CAFFEOYL-COA ACYLTRANSFERASE"/>
    <property type="match status" value="1"/>
</dbReference>
<feature type="domain" description="Trichothecene 3-O-acetyltransferase-like N-terminal" evidence="3">
    <location>
        <begin position="26"/>
        <end position="176"/>
    </location>
</feature>
<feature type="region of interest" description="Disordered" evidence="2">
    <location>
        <begin position="228"/>
        <end position="247"/>
    </location>
</feature>
<dbReference type="OrthoDB" id="1862401at2759"/>
<dbReference type="PANTHER" id="PTHR31642">
    <property type="entry name" value="TRICHOTHECENE 3-O-ACETYLTRANSFERASE"/>
    <property type="match status" value="1"/>
</dbReference>
<keyword evidence="5" id="KW-1185">Reference proteome</keyword>
<evidence type="ECO:0000313" key="4">
    <source>
        <dbReference type="EMBL" id="USW52650.1"/>
    </source>
</evidence>
<dbReference type="InterPro" id="IPR023213">
    <property type="entry name" value="CAT-like_dom_sf"/>
</dbReference>
<evidence type="ECO:0000256" key="1">
    <source>
        <dbReference type="ARBA" id="ARBA00022679"/>
    </source>
</evidence>
<accession>A0A9Q9EJ44</accession>
<dbReference type="Gene3D" id="3.30.559.10">
    <property type="entry name" value="Chloramphenicol acetyltransferase-like domain"/>
    <property type="match status" value="2"/>
</dbReference>
<evidence type="ECO:0000313" key="5">
    <source>
        <dbReference type="Proteomes" id="UP001056384"/>
    </source>
</evidence>
<dbReference type="InterPro" id="IPR050317">
    <property type="entry name" value="Plant_Fungal_Acyltransferase"/>
</dbReference>
<reference evidence="4" key="1">
    <citation type="submission" date="2022-06" db="EMBL/GenBank/DDBJ databases">
        <title>Complete genome sequences of two strains of the flax pathogen Septoria linicola.</title>
        <authorList>
            <person name="Lapalu N."/>
            <person name="Simon A."/>
            <person name="Demenou B."/>
            <person name="Paumier D."/>
            <person name="Guillot M.-P."/>
            <person name="Gout L."/>
            <person name="Valade R."/>
        </authorList>
    </citation>
    <scope>NUCLEOTIDE SEQUENCE</scope>
    <source>
        <strain evidence="4">SE15195</strain>
    </source>
</reference>
<protein>
    <submittedName>
        <fullName evidence="4">Transferase</fullName>
    </submittedName>
</protein>
<dbReference type="InterPro" id="IPR054710">
    <property type="entry name" value="Tri101-like_N"/>
</dbReference>
<dbReference type="Pfam" id="PF22664">
    <property type="entry name" value="TRI-like_N"/>
    <property type="match status" value="1"/>
</dbReference>
<sequence length="480" mass="52942">MTKSIFFTAPDPTLKLVHNDVWLPGLYSRRILCFSLASGSSHETAIDVIQRGLQALVQGTPELGGTSIVIQNAAPHDAAYPWREIVPGQGIELVTKDLTTSFASYDDLERTGFPLSSFKDDELMPIEGPIMPEPAAIARFQLNLIEGGVLLSCCIYHHLTDGNGMNAIIRALAEECKRAGKAPGGLPPRVLDSNRAALSAANGSMTDLKHHPAYSILKDAFVPVAHHDEAPPEVNGEEPPPPPQFQPHYYYLSNDNAQALKDYGSRDTPVSTHDAISAAIWRNLIISRLKTGELKDTDQVTSYSIPHNARKYLGLPNTWVGNCTYFILAQATVSEVVAEDSLPILASRIRAAMKEVDTEHVKGILAVRKQDPYSLNWWPIMQVNGPHLVGMTSFYHSELMGTDWGKHLGEPKHFTCTDLGGFATQFQRAHFVGPRLPGGRACYVHVGLVKPEVEHYRADPAWNKYFQLKEITEHLSSGRK</sequence>
<proteinExistence type="predicted"/>
<dbReference type="GO" id="GO:0016747">
    <property type="term" value="F:acyltransferase activity, transferring groups other than amino-acyl groups"/>
    <property type="evidence" value="ECO:0007669"/>
    <property type="project" value="TreeGrafter"/>
</dbReference>
<dbReference type="EMBL" id="CP099421">
    <property type="protein sequence ID" value="USW52650.1"/>
    <property type="molecule type" value="Genomic_DNA"/>
</dbReference>
<organism evidence="4 5">
    <name type="scientific">Septoria linicola</name>
    <dbReference type="NCBI Taxonomy" id="215465"/>
    <lineage>
        <taxon>Eukaryota</taxon>
        <taxon>Fungi</taxon>
        <taxon>Dikarya</taxon>
        <taxon>Ascomycota</taxon>
        <taxon>Pezizomycotina</taxon>
        <taxon>Dothideomycetes</taxon>
        <taxon>Dothideomycetidae</taxon>
        <taxon>Mycosphaerellales</taxon>
        <taxon>Mycosphaerellaceae</taxon>
        <taxon>Septoria</taxon>
    </lineage>
</organism>
<evidence type="ECO:0000256" key="2">
    <source>
        <dbReference type="SAM" id="MobiDB-lite"/>
    </source>
</evidence>
<name>A0A9Q9EJ44_9PEZI</name>
<evidence type="ECO:0000259" key="3">
    <source>
        <dbReference type="Pfam" id="PF22664"/>
    </source>
</evidence>
<keyword evidence="1 4" id="KW-0808">Transferase</keyword>
<gene>
    <name evidence="4" type="ORF">Slin15195_G059690</name>
</gene>